<evidence type="ECO:0000256" key="2">
    <source>
        <dbReference type="ARBA" id="ARBA00006824"/>
    </source>
</evidence>
<dbReference type="InterPro" id="IPR007248">
    <property type="entry name" value="Mpv17_PMP22"/>
</dbReference>
<keyword evidence="4 6" id="KW-1133">Transmembrane helix</keyword>
<evidence type="ECO:0000256" key="1">
    <source>
        <dbReference type="ARBA" id="ARBA00004141"/>
    </source>
</evidence>
<dbReference type="PANTHER" id="PTHR11266:SF80">
    <property type="entry name" value="PEROXISOMAL MEMBRANE PROTEIN 2"/>
    <property type="match status" value="1"/>
</dbReference>
<comment type="caution">
    <text evidence="8">The sequence shown here is derived from an EMBL/GenBank/DDBJ whole genome shotgun (WGS) entry which is preliminary data.</text>
</comment>
<evidence type="ECO:0000313" key="9">
    <source>
        <dbReference type="Proteomes" id="UP000735874"/>
    </source>
</evidence>
<gene>
    <name evidence="8" type="ORF">PC113_g1439</name>
</gene>
<evidence type="ECO:0000256" key="5">
    <source>
        <dbReference type="ARBA" id="ARBA00023136"/>
    </source>
</evidence>
<dbReference type="Proteomes" id="UP000735874">
    <property type="component" value="Unassembled WGS sequence"/>
</dbReference>
<feature type="transmembrane region" description="Helical" evidence="6">
    <location>
        <begin position="125"/>
        <end position="143"/>
    </location>
</feature>
<evidence type="ECO:0000313" key="8">
    <source>
        <dbReference type="EMBL" id="KAG2868070.1"/>
    </source>
</evidence>
<comment type="similarity">
    <text evidence="2 6">Belongs to the peroxisomal membrane protein PXMP2/4 family.</text>
</comment>
<proteinExistence type="inferred from homology"/>
<keyword evidence="5 6" id="KW-0472">Membrane</keyword>
<evidence type="ECO:0000256" key="6">
    <source>
        <dbReference type="RuleBase" id="RU363053"/>
    </source>
</evidence>
<evidence type="ECO:0008006" key="10">
    <source>
        <dbReference type="Google" id="ProtNLM"/>
    </source>
</evidence>
<dbReference type="PANTHER" id="PTHR11266">
    <property type="entry name" value="PEROXISOMAL MEMBRANE PROTEIN 2, PXMP2 MPV17"/>
    <property type="match status" value="1"/>
</dbReference>
<comment type="subcellular location">
    <subcellularLocation>
        <location evidence="1">Membrane</location>
        <topology evidence="1">Multi-pass membrane protein</topology>
    </subcellularLocation>
</comment>
<dbReference type="EMBL" id="RCMG01000016">
    <property type="protein sequence ID" value="KAG2868070.1"/>
    <property type="molecule type" value="Genomic_DNA"/>
</dbReference>
<dbReference type="AlphaFoldDB" id="A0A8T0ZX01"/>
<protein>
    <recommendedName>
        <fullName evidence="10">Mpv17/PMP22</fullName>
    </recommendedName>
</protein>
<evidence type="ECO:0000256" key="4">
    <source>
        <dbReference type="ARBA" id="ARBA00022989"/>
    </source>
</evidence>
<sequence length="278" mass="30763">MRPAVARSATRMQHRAAFSSTTSTSANSRGFRRFWDAYASLLETHPLRTKIVTGGAIAGLGDVGCQLVLEVEDDDARFDVKRTAIFTFLGGFLISPVLHVWYGFLGSRLPGVSTTAVAKRLALDQLGFAPTFLPVILSSVLALEGHAEDIPNKLRADWWPLTKANWVVWVPAQILNFRFVPGSMQVLFSNVVGLLWNAYLSYVSHSEVPKALLDEEKEKAEHYRTEATRIADFRMCCAGVRSSASVLTERSLLRTMSSLLVVRFGHESCAVVDLDRFG</sequence>
<evidence type="ECO:0000256" key="7">
    <source>
        <dbReference type="SAM" id="MobiDB-lite"/>
    </source>
</evidence>
<evidence type="ECO:0000256" key="3">
    <source>
        <dbReference type="ARBA" id="ARBA00022692"/>
    </source>
</evidence>
<reference evidence="8" key="1">
    <citation type="submission" date="2018-10" db="EMBL/GenBank/DDBJ databases">
        <title>Effector identification in a new, highly contiguous assembly of the strawberry crown rot pathogen Phytophthora cactorum.</title>
        <authorList>
            <person name="Armitage A.D."/>
            <person name="Nellist C.F."/>
            <person name="Bates H."/>
            <person name="Vickerstaff R.J."/>
            <person name="Harrison R.J."/>
        </authorList>
    </citation>
    <scope>NUCLEOTIDE SEQUENCE</scope>
    <source>
        <strain evidence="8">15-7</strain>
    </source>
</reference>
<feature type="region of interest" description="Disordered" evidence="7">
    <location>
        <begin position="1"/>
        <end position="26"/>
    </location>
</feature>
<dbReference type="VEuPathDB" id="FungiDB:PC110_g7992"/>
<dbReference type="GO" id="GO:0016020">
    <property type="term" value="C:membrane"/>
    <property type="evidence" value="ECO:0007669"/>
    <property type="project" value="UniProtKB-SubCell"/>
</dbReference>
<dbReference type="GO" id="GO:0005737">
    <property type="term" value="C:cytoplasm"/>
    <property type="evidence" value="ECO:0007669"/>
    <property type="project" value="TreeGrafter"/>
</dbReference>
<organism evidence="8 9">
    <name type="scientific">Phytophthora cactorum</name>
    <dbReference type="NCBI Taxonomy" id="29920"/>
    <lineage>
        <taxon>Eukaryota</taxon>
        <taxon>Sar</taxon>
        <taxon>Stramenopiles</taxon>
        <taxon>Oomycota</taxon>
        <taxon>Peronosporomycetes</taxon>
        <taxon>Peronosporales</taxon>
        <taxon>Peronosporaceae</taxon>
        <taxon>Phytophthora</taxon>
    </lineage>
</organism>
<dbReference type="Pfam" id="PF04117">
    <property type="entry name" value="Mpv17_PMP22"/>
    <property type="match status" value="1"/>
</dbReference>
<feature type="compositionally biased region" description="Low complexity" evidence="7">
    <location>
        <begin position="16"/>
        <end position="26"/>
    </location>
</feature>
<feature type="transmembrane region" description="Helical" evidence="6">
    <location>
        <begin position="84"/>
        <end position="105"/>
    </location>
</feature>
<accession>A0A8T0ZX01</accession>
<keyword evidence="3 6" id="KW-0812">Transmembrane</keyword>
<name>A0A8T0ZX01_9STRA</name>